<proteinExistence type="predicted"/>
<dbReference type="EMBL" id="PKUR01000002">
    <property type="protein sequence ID" value="PLW86605.1"/>
    <property type="molecule type" value="Genomic_DNA"/>
</dbReference>
<evidence type="ECO:0000313" key="2">
    <source>
        <dbReference type="EMBL" id="PLW86605.1"/>
    </source>
</evidence>
<dbReference type="KEGG" id="hja:BST95_10385"/>
<dbReference type="AlphaFoldDB" id="A0AAP8MEY4"/>
<comment type="caution">
    <text evidence="2">The sequence shown here is derived from an EMBL/GenBank/DDBJ whole genome shotgun (WGS) entry which is preliminary data.</text>
</comment>
<reference evidence="2 3" key="1">
    <citation type="submission" date="2018-01" db="EMBL/GenBank/DDBJ databases">
        <title>The draft genome sequence of Halioglobus japonicus S1-36.</title>
        <authorList>
            <person name="Du Z.-J."/>
            <person name="Shi M.-J."/>
        </authorList>
    </citation>
    <scope>NUCLEOTIDE SEQUENCE [LARGE SCALE GENOMIC DNA]</scope>
    <source>
        <strain evidence="2 3">S1-36</strain>
    </source>
</reference>
<evidence type="ECO:0000256" key="1">
    <source>
        <dbReference type="SAM" id="SignalP"/>
    </source>
</evidence>
<dbReference type="RefSeq" id="WP_084199277.1">
    <property type="nucleotide sequence ID" value="NZ_BMYL01000002.1"/>
</dbReference>
<organism evidence="2 3">
    <name type="scientific">Halioglobus japonicus</name>
    <dbReference type="NCBI Taxonomy" id="930805"/>
    <lineage>
        <taxon>Bacteria</taxon>
        <taxon>Pseudomonadati</taxon>
        <taxon>Pseudomonadota</taxon>
        <taxon>Gammaproteobacteria</taxon>
        <taxon>Cellvibrionales</taxon>
        <taxon>Halieaceae</taxon>
        <taxon>Halioglobus</taxon>
    </lineage>
</organism>
<keyword evidence="1" id="KW-0732">Signal</keyword>
<sequence length="209" mass="23120">MRAALASLIVATWVGGASATAITPDIVGEARSPDGDELLYRELHHCNADGRLCEITYVDPDGETIGVKSLDYTLALPAPMVSMHDIRRGRTMTTPQIIEPGVVVDAGFDNYVRERWDDLRTGDGVTFPFLVLGRNKPLMMRAVNIPNSCDDGMTCLSVTLDAWWLSMLVKPIELAYDSERRLVMFAGVSNIPDERGKGQDVVIRYRYAD</sequence>
<dbReference type="Proteomes" id="UP000235162">
    <property type="component" value="Unassembled WGS sequence"/>
</dbReference>
<gene>
    <name evidence="2" type="ORF">C0029_09415</name>
</gene>
<evidence type="ECO:0000313" key="3">
    <source>
        <dbReference type="Proteomes" id="UP000235162"/>
    </source>
</evidence>
<keyword evidence="3" id="KW-1185">Reference proteome</keyword>
<feature type="chain" id="PRO_5042869163" evidence="1">
    <location>
        <begin position="20"/>
        <end position="209"/>
    </location>
</feature>
<feature type="signal peptide" evidence="1">
    <location>
        <begin position="1"/>
        <end position="19"/>
    </location>
</feature>
<accession>A0AAP8MEY4</accession>
<protein>
    <submittedName>
        <fullName evidence="2">Uncharacterized protein</fullName>
    </submittedName>
</protein>
<name>A0AAP8MEY4_9GAMM</name>